<dbReference type="EMBL" id="CAJVCE010000003">
    <property type="protein sequence ID" value="CAG7629396.1"/>
    <property type="molecule type" value="Genomic_DNA"/>
</dbReference>
<dbReference type="Proteomes" id="UP000730618">
    <property type="component" value="Unassembled WGS sequence"/>
</dbReference>
<keyword evidence="1" id="KW-0808">Transferase</keyword>
<reference evidence="4 5" key="1">
    <citation type="submission" date="2021-06" db="EMBL/GenBank/DDBJ databases">
        <authorList>
            <person name="Criscuolo A."/>
        </authorList>
    </citation>
    <scope>NUCLEOTIDE SEQUENCE [LARGE SCALE GENOMIC DNA]</scope>
    <source>
        <strain evidence="5">CIP 111802</strain>
    </source>
</reference>
<name>A0ABN7THV8_9BACL</name>
<dbReference type="InterPro" id="IPR000182">
    <property type="entry name" value="GNAT_dom"/>
</dbReference>
<gene>
    <name evidence="4" type="ORF">PAECIP111802_01550</name>
</gene>
<evidence type="ECO:0000256" key="2">
    <source>
        <dbReference type="ARBA" id="ARBA00023315"/>
    </source>
</evidence>
<comment type="caution">
    <text evidence="4">The sequence shown here is derived from an EMBL/GenBank/DDBJ whole genome shotgun (WGS) entry which is preliminary data.</text>
</comment>
<evidence type="ECO:0000313" key="4">
    <source>
        <dbReference type="EMBL" id="CAG7629396.1"/>
    </source>
</evidence>
<sequence length="173" mass="19502">MQIRKAALSDAAAIAKVHIDSWKTTYRGIVPDAYLDTLSYEDRKKRWEANLKADQHVFVAENEEGAIVGFASGGKERSGHPLYSGELYALYILQAYQRQGIGKKLVREIMNAVSQRGFQSMLIWVLEDNPAKYFYESMGGKEIMKQTLEIGGARLTEIAYGWEHLAIGTKPQE</sequence>
<dbReference type="InterPro" id="IPR050832">
    <property type="entry name" value="Bact_Acetyltransf"/>
</dbReference>
<proteinExistence type="predicted"/>
<dbReference type="PANTHER" id="PTHR43877">
    <property type="entry name" value="AMINOALKYLPHOSPHONATE N-ACETYLTRANSFERASE-RELATED-RELATED"/>
    <property type="match status" value="1"/>
</dbReference>
<accession>A0ABN7THV8</accession>
<dbReference type="CDD" id="cd04301">
    <property type="entry name" value="NAT_SF"/>
    <property type="match status" value="1"/>
</dbReference>
<protein>
    <recommendedName>
        <fullName evidence="3">N-acetyltransferase domain-containing protein</fullName>
    </recommendedName>
</protein>
<dbReference type="Pfam" id="PF00583">
    <property type="entry name" value="Acetyltransf_1"/>
    <property type="match status" value="1"/>
</dbReference>
<feature type="domain" description="N-acetyltransferase" evidence="3">
    <location>
        <begin position="1"/>
        <end position="167"/>
    </location>
</feature>
<organism evidence="4 5">
    <name type="scientific">Paenibacillus allorhizosphaerae</name>
    <dbReference type="NCBI Taxonomy" id="2849866"/>
    <lineage>
        <taxon>Bacteria</taxon>
        <taxon>Bacillati</taxon>
        <taxon>Bacillota</taxon>
        <taxon>Bacilli</taxon>
        <taxon>Bacillales</taxon>
        <taxon>Paenibacillaceae</taxon>
        <taxon>Paenibacillus</taxon>
    </lineage>
</organism>
<dbReference type="PROSITE" id="PS51186">
    <property type="entry name" value="GNAT"/>
    <property type="match status" value="1"/>
</dbReference>
<keyword evidence="2" id="KW-0012">Acyltransferase</keyword>
<evidence type="ECO:0000259" key="3">
    <source>
        <dbReference type="PROSITE" id="PS51186"/>
    </source>
</evidence>
<dbReference type="RefSeq" id="WP_218097876.1">
    <property type="nucleotide sequence ID" value="NZ_CAJVCE010000003.1"/>
</dbReference>
<evidence type="ECO:0000313" key="5">
    <source>
        <dbReference type="Proteomes" id="UP000730618"/>
    </source>
</evidence>
<keyword evidence="5" id="KW-1185">Reference proteome</keyword>
<evidence type="ECO:0000256" key="1">
    <source>
        <dbReference type="ARBA" id="ARBA00022679"/>
    </source>
</evidence>